<dbReference type="Pfam" id="PF00307">
    <property type="entry name" value="CH"/>
    <property type="match status" value="1"/>
</dbReference>
<evidence type="ECO:0000256" key="7">
    <source>
        <dbReference type="ARBA" id="ARBA00023212"/>
    </source>
</evidence>
<dbReference type="GO" id="GO:0015629">
    <property type="term" value="C:actin cytoskeleton"/>
    <property type="evidence" value="ECO:0007669"/>
    <property type="project" value="TreeGrafter"/>
</dbReference>
<organism evidence="9 12">
    <name type="scientific">Adineta steineri</name>
    <dbReference type="NCBI Taxonomy" id="433720"/>
    <lineage>
        <taxon>Eukaryota</taxon>
        <taxon>Metazoa</taxon>
        <taxon>Spiralia</taxon>
        <taxon>Gnathifera</taxon>
        <taxon>Rotifera</taxon>
        <taxon>Eurotatoria</taxon>
        <taxon>Bdelloidea</taxon>
        <taxon>Adinetida</taxon>
        <taxon>Adinetidae</taxon>
        <taxon>Adineta</taxon>
    </lineage>
</organism>
<evidence type="ECO:0000256" key="2">
    <source>
        <dbReference type="ARBA" id="ARBA00005666"/>
    </source>
</evidence>
<dbReference type="Gene3D" id="1.10.418.10">
    <property type="entry name" value="Calponin-like domain"/>
    <property type="match status" value="1"/>
</dbReference>
<keyword evidence="3" id="KW-0963">Cytoplasm</keyword>
<dbReference type="OrthoDB" id="2099265at2759"/>
<reference evidence="9" key="1">
    <citation type="submission" date="2021-02" db="EMBL/GenBank/DDBJ databases">
        <authorList>
            <person name="Nowell W R."/>
        </authorList>
    </citation>
    <scope>NUCLEOTIDE SEQUENCE</scope>
</reference>
<dbReference type="InterPro" id="IPR028433">
    <property type="entry name" value="Parvin"/>
</dbReference>
<keyword evidence="7" id="KW-0206">Cytoskeleton</keyword>
<evidence type="ECO:0000313" key="12">
    <source>
        <dbReference type="Proteomes" id="UP000663877"/>
    </source>
</evidence>
<comment type="similarity">
    <text evidence="2">Belongs to the parvin family.</text>
</comment>
<evidence type="ECO:0000256" key="3">
    <source>
        <dbReference type="ARBA" id="ARBA00022490"/>
    </source>
</evidence>
<dbReference type="GO" id="GO:0034446">
    <property type="term" value="P:substrate adhesion-dependent cell spreading"/>
    <property type="evidence" value="ECO:0007669"/>
    <property type="project" value="TreeGrafter"/>
</dbReference>
<evidence type="ECO:0000256" key="4">
    <source>
        <dbReference type="ARBA" id="ARBA00022737"/>
    </source>
</evidence>
<evidence type="ECO:0000313" key="10">
    <source>
        <dbReference type="EMBL" id="CAF1383027.1"/>
    </source>
</evidence>
<dbReference type="GO" id="GO:0071963">
    <property type="term" value="P:establishment or maintenance of cell polarity regulating cell shape"/>
    <property type="evidence" value="ECO:0007669"/>
    <property type="project" value="TreeGrafter"/>
</dbReference>
<dbReference type="PANTHER" id="PTHR12114:SF4">
    <property type="entry name" value="GH23568P"/>
    <property type="match status" value="1"/>
</dbReference>
<dbReference type="GO" id="GO:0030036">
    <property type="term" value="P:actin cytoskeleton organization"/>
    <property type="evidence" value="ECO:0007669"/>
    <property type="project" value="InterPro"/>
</dbReference>
<evidence type="ECO:0000313" key="9">
    <source>
        <dbReference type="EMBL" id="CAF1242500.1"/>
    </source>
</evidence>
<comment type="subcellular location">
    <subcellularLocation>
        <location evidence="1">Cytoplasm</location>
        <location evidence="1">Cytoskeleton</location>
    </subcellularLocation>
</comment>
<evidence type="ECO:0000256" key="6">
    <source>
        <dbReference type="ARBA" id="ARBA00023203"/>
    </source>
</evidence>
<accession>A0A814ZDW1</accession>
<dbReference type="InterPro" id="IPR036872">
    <property type="entry name" value="CH_dom_sf"/>
</dbReference>
<evidence type="ECO:0000256" key="5">
    <source>
        <dbReference type="ARBA" id="ARBA00022889"/>
    </source>
</evidence>
<dbReference type="GO" id="GO:0030031">
    <property type="term" value="P:cell projection assembly"/>
    <property type="evidence" value="ECO:0007669"/>
    <property type="project" value="TreeGrafter"/>
</dbReference>
<dbReference type="GO" id="GO:0005737">
    <property type="term" value="C:cytoplasm"/>
    <property type="evidence" value="ECO:0007669"/>
    <property type="project" value="TreeGrafter"/>
</dbReference>
<comment type="caution">
    <text evidence="9">The sequence shown here is derived from an EMBL/GenBank/DDBJ whole genome shotgun (WGS) entry which is preliminary data.</text>
</comment>
<keyword evidence="5" id="KW-0130">Cell adhesion</keyword>
<dbReference type="EMBL" id="CAJNOM010000351">
    <property type="protein sequence ID" value="CAF1383027.1"/>
    <property type="molecule type" value="Genomic_DNA"/>
</dbReference>
<protein>
    <recommendedName>
        <fullName evidence="8">Calponin-homology (CH) domain-containing protein</fullName>
    </recommendedName>
</protein>
<evidence type="ECO:0000313" key="11">
    <source>
        <dbReference type="Proteomes" id="UP000663832"/>
    </source>
</evidence>
<dbReference type="Proteomes" id="UP000663832">
    <property type="component" value="Unassembled WGS sequence"/>
</dbReference>
<name>A0A814ZDW1_9BILA</name>
<dbReference type="Proteomes" id="UP000663877">
    <property type="component" value="Unassembled WGS sequence"/>
</dbReference>
<proteinExistence type="inferred from homology"/>
<dbReference type="AlphaFoldDB" id="A0A814ZDW1"/>
<sequence>MVKKTNGILQTKIVNECFIDDHDRQSMAARSLKQDDLIDSVFDFAFDKLASIEKTLLKFINSHLYRYNIYIKQIDIQYFQDGLNLLYLISHLENYFIILNKYNHKRPISREQSHTKLQLAFQLMNQISIDIEEYCRINDLLAGNQRTLYRLLFRLYIEYNSDSNNLLESITYLQPV</sequence>
<dbReference type="EMBL" id="CAJNOI010000323">
    <property type="protein sequence ID" value="CAF1242500.1"/>
    <property type="molecule type" value="Genomic_DNA"/>
</dbReference>
<dbReference type="InterPro" id="IPR001715">
    <property type="entry name" value="CH_dom"/>
</dbReference>
<dbReference type="PROSITE" id="PS50021">
    <property type="entry name" value="CH"/>
    <property type="match status" value="1"/>
</dbReference>
<keyword evidence="4" id="KW-0677">Repeat</keyword>
<keyword evidence="11" id="KW-1185">Reference proteome</keyword>
<dbReference type="GO" id="GO:0003779">
    <property type="term" value="F:actin binding"/>
    <property type="evidence" value="ECO:0007669"/>
    <property type="project" value="UniProtKB-KW"/>
</dbReference>
<feature type="domain" description="Calponin-homology (CH)" evidence="8">
    <location>
        <begin position="50"/>
        <end position="160"/>
    </location>
</feature>
<dbReference type="SUPFAM" id="SSF47576">
    <property type="entry name" value="Calponin-homology domain, CH-domain"/>
    <property type="match status" value="1"/>
</dbReference>
<dbReference type="GO" id="GO:0005925">
    <property type="term" value="C:focal adhesion"/>
    <property type="evidence" value="ECO:0007669"/>
    <property type="project" value="TreeGrafter"/>
</dbReference>
<keyword evidence="6" id="KW-0009">Actin-binding</keyword>
<evidence type="ECO:0000259" key="8">
    <source>
        <dbReference type="PROSITE" id="PS50021"/>
    </source>
</evidence>
<gene>
    <name evidence="9" type="ORF">BJG266_LOCUS29132</name>
    <name evidence="10" type="ORF">QVE165_LOCUS35772</name>
</gene>
<evidence type="ECO:0000256" key="1">
    <source>
        <dbReference type="ARBA" id="ARBA00004245"/>
    </source>
</evidence>
<dbReference type="PANTHER" id="PTHR12114">
    <property type="entry name" value="PARVIN"/>
    <property type="match status" value="1"/>
</dbReference>